<accession>A0ABQ9LUS3</accession>
<feature type="signal peptide" evidence="1">
    <location>
        <begin position="1"/>
        <end position="21"/>
    </location>
</feature>
<name>A0ABQ9LUS3_HEVBR</name>
<evidence type="ECO:0000313" key="2">
    <source>
        <dbReference type="EMBL" id="KAJ9170289.1"/>
    </source>
</evidence>
<feature type="chain" id="PRO_5046733013" evidence="1">
    <location>
        <begin position="22"/>
        <end position="142"/>
    </location>
</feature>
<keyword evidence="3" id="KW-1185">Reference proteome</keyword>
<evidence type="ECO:0000256" key="1">
    <source>
        <dbReference type="SAM" id="SignalP"/>
    </source>
</evidence>
<dbReference type="EMBL" id="JARPOI010000010">
    <property type="protein sequence ID" value="KAJ9170289.1"/>
    <property type="molecule type" value="Genomic_DNA"/>
</dbReference>
<dbReference type="Proteomes" id="UP001174677">
    <property type="component" value="Chromosome 10"/>
</dbReference>
<protein>
    <submittedName>
        <fullName evidence="2">Uncharacterized protein</fullName>
    </submittedName>
</protein>
<gene>
    <name evidence="2" type="ORF">P3X46_018409</name>
</gene>
<comment type="caution">
    <text evidence="2">The sequence shown here is derived from an EMBL/GenBank/DDBJ whole genome shotgun (WGS) entry which is preliminary data.</text>
</comment>
<reference evidence="2 3" key="1">
    <citation type="journal article" date="2023" name="Plant Biotechnol. J.">
        <title>Chromosome-level wild Hevea brasiliensis genome provides new tools for genomic-assisted breeding and valuable loci to elevate rubber yield.</title>
        <authorList>
            <person name="Cheng H."/>
            <person name="Song X."/>
            <person name="Hu Y."/>
            <person name="Wu T."/>
            <person name="Yang Q."/>
            <person name="An Z."/>
            <person name="Feng S."/>
            <person name="Deng Z."/>
            <person name="Wu W."/>
            <person name="Zeng X."/>
            <person name="Tu M."/>
            <person name="Wang X."/>
            <person name="Huang H."/>
        </authorList>
    </citation>
    <scope>NUCLEOTIDE SEQUENCE [LARGE SCALE GENOMIC DNA]</scope>
    <source>
        <strain evidence="2">MT/VB/25A 57/8</strain>
    </source>
</reference>
<sequence length="142" mass="16033">MNKWFLFLFIILSLQFLFVIGDAGQKIANNRQEKPPFAKMVLDTLTTLKKSHQTSWEKIKAIVHRIQLQFFPPNLDFRVADEVESQGGGKMKEAAGKSFEVSKTTAKESAKSAANVVGEAVQKVKDKLSDEEEKKSHTHEEL</sequence>
<evidence type="ECO:0000313" key="3">
    <source>
        <dbReference type="Proteomes" id="UP001174677"/>
    </source>
</evidence>
<dbReference type="PANTHER" id="PTHR35463:SF10">
    <property type="entry name" value="TRANSMEMBRANE PROTEIN"/>
    <property type="match status" value="1"/>
</dbReference>
<dbReference type="PANTHER" id="PTHR35463">
    <property type="entry name" value="TRANSMEMBRANE PROTEIN"/>
    <property type="match status" value="1"/>
</dbReference>
<organism evidence="2 3">
    <name type="scientific">Hevea brasiliensis</name>
    <name type="common">Para rubber tree</name>
    <name type="synonym">Siphonia brasiliensis</name>
    <dbReference type="NCBI Taxonomy" id="3981"/>
    <lineage>
        <taxon>Eukaryota</taxon>
        <taxon>Viridiplantae</taxon>
        <taxon>Streptophyta</taxon>
        <taxon>Embryophyta</taxon>
        <taxon>Tracheophyta</taxon>
        <taxon>Spermatophyta</taxon>
        <taxon>Magnoliopsida</taxon>
        <taxon>eudicotyledons</taxon>
        <taxon>Gunneridae</taxon>
        <taxon>Pentapetalae</taxon>
        <taxon>rosids</taxon>
        <taxon>fabids</taxon>
        <taxon>Malpighiales</taxon>
        <taxon>Euphorbiaceae</taxon>
        <taxon>Crotonoideae</taxon>
        <taxon>Micrandreae</taxon>
        <taxon>Hevea</taxon>
    </lineage>
</organism>
<keyword evidence="1" id="KW-0732">Signal</keyword>
<proteinExistence type="predicted"/>